<dbReference type="EC" id="3.1.2.-" evidence="1"/>
<keyword evidence="2" id="KW-1185">Reference proteome</keyword>
<dbReference type="SUPFAM" id="SSF54637">
    <property type="entry name" value="Thioesterase/thiol ester dehydrase-isomerase"/>
    <property type="match status" value="1"/>
</dbReference>
<accession>A0A7W5A3J3</accession>
<dbReference type="AlphaFoldDB" id="A0A7W5A3J3"/>
<dbReference type="Pfam" id="PF13279">
    <property type="entry name" value="4HBT_2"/>
    <property type="match status" value="1"/>
</dbReference>
<organism evidence="1 2">
    <name type="scientific">Nocardioides albus</name>
    <dbReference type="NCBI Taxonomy" id="1841"/>
    <lineage>
        <taxon>Bacteria</taxon>
        <taxon>Bacillati</taxon>
        <taxon>Actinomycetota</taxon>
        <taxon>Actinomycetes</taxon>
        <taxon>Propionibacteriales</taxon>
        <taxon>Nocardioidaceae</taxon>
        <taxon>Nocardioides</taxon>
    </lineage>
</organism>
<proteinExistence type="predicted"/>
<gene>
    <name evidence="1" type="ORF">FHS12_001958</name>
</gene>
<keyword evidence="1" id="KW-0378">Hydrolase</keyword>
<protein>
    <submittedName>
        <fullName evidence="1">Acyl-CoA thioester hydrolase</fullName>
        <ecNumber evidence="1">3.1.2.-</ecNumber>
    </submittedName>
</protein>
<dbReference type="Proteomes" id="UP000577707">
    <property type="component" value="Unassembled WGS sequence"/>
</dbReference>
<dbReference type="GO" id="GO:0016787">
    <property type="term" value="F:hydrolase activity"/>
    <property type="evidence" value="ECO:0007669"/>
    <property type="project" value="UniProtKB-KW"/>
</dbReference>
<dbReference type="Gene3D" id="3.10.129.10">
    <property type="entry name" value="Hotdog Thioesterase"/>
    <property type="match status" value="1"/>
</dbReference>
<evidence type="ECO:0000313" key="1">
    <source>
        <dbReference type="EMBL" id="MBB3089012.1"/>
    </source>
</evidence>
<reference evidence="1 2" key="1">
    <citation type="submission" date="2020-08" db="EMBL/GenBank/DDBJ databases">
        <title>Genomic Encyclopedia of Type Strains, Phase III (KMG-III): the genomes of soil and plant-associated and newly described type strains.</title>
        <authorList>
            <person name="Whitman W."/>
        </authorList>
    </citation>
    <scope>NUCLEOTIDE SEQUENCE [LARGE SCALE GENOMIC DNA]</scope>
    <source>
        <strain evidence="1 2">CECT 3302</strain>
    </source>
</reference>
<evidence type="ECO:0000313" key="2">
    <source>
        <dbReference type="Proteomes" id="UP000577707"/>
    </source>
</evidence>
<comment type="caution">
    <text evidence="1">The sequence shown here is derived from an EMBL/GenBank/DDBJ whole genome shotgun (WGS) entry which is preliminary data.</text>
</comment>
<dbReference type="EMBL" id="JACHXG010000004">
    <property type="protein sequence ID" value="MBB3089012.1"/>
    <property type="molecule type" value="Genomic_DNA"/>
</dbReference>
<name>A0A7W5A3J3_9ACTN</name>
<dbReference type="RefSeq" id="WP_183544679.1">
    <property type="nucleotide sequence ID" value="NZ_BMQT01000002.1"/>
</dbReference>
<sequence>MSLTTPTRQGLPSVAAVETLGRPFSRLVPPEWKDENGHVNVCHHFAFHMDVNIACFRQFGVDEAYVRDRGLSTFSIEQNIRYYDEVLVGHQVSGYVRILDVSPKLVHAISVVVDETTGRIANTVEFVEGHVDLTTRRTTPWPADLLKALETRLAEHRALEWSLPLSAGVGLRGN</sequence>
<dbReference type="InterPro" id="IPR029069">
    <property type="entry name" value="HotDog_dom_sf"/>
</dbReference>